<keyword evidence="3" id="KW-1185">Reference proteome</keyword>
<accession>A0A852TZX3</accession>
<evidence type="ECO:0000313" key="3">
    <source>
        <dbReference type="Proteomes" id="UP000589036"/>
    </source>
</evidence>
<dbReference type="AlphaFoldDB" id="A0A852TZX3"/>
<reference evidence="2 3" key="1">
    <citation type="submission" date="2020-07" db="EMBL/GenBank/DDBJ databases">
        <title>Sequencing the genomes of 1000 actinobacteria strains.</title>
        <authorList>
            <person name="Klenk H.-P."/>
        </authorList>
    </citation>
    <scope>NUCLEOTIDE SEQUENCE [LARGE SCALE GENOMIC DNA]</scope>
    <source>
        <strain evidence="2 3">CXB654</strain>
    </source>
</reference>
<comment type="caution">
    <text evidence="2">The sequence shown here is derived from an EMBL/GenBank/DDBJ whole genome shotgun (WGS) entry which is preliminary data.</text>
</comment>
<evidence type="ECO:0000256" key="1">
    <source>
        <dbReference type="SAM" id="Phobius"/>
    </source>
</evidence>
<keyword evidence="1" id="KW-0812">Transmembrane</keyword>
<organism evidence="2 3">
    <name type="scientific">Spinactinospora alkalitolerans</name>
    <dbReference type="NCBI Taxonomy" id="687207"/>
    <lineage>
        <taxon>Bacteria</taxon>
        <taxon>Bacillati</taxon>
        <taxon>Actinomycetota</taxon>
        <taxon>Actinomycetes</taxon>
        <taxon>Streptosporangiales</taxon>
        <taxon>Nocardiopsidaceae</taxon>
        <taxon>Spinactinospora</taxon>
    </lineage>
</organism>
<protein>
    <submittedName>
        <fullName evidence="2">Uncharacterized protein</fullName>
    </submittedName>
</protein>
<keyword evidence="1" id="KW-1133">Transmembrane helix</keyword>
<dbReference type="Proteomes" id="UP000589036">
    <property type="component" value="Unassembled WGS sequence"/>
</dbReference>
<feature type="transmembrane region" description="Helical" evidence="1">
    <location>
        <begin position="22"/>
        <end position="43"/>
    </location>
</feature>
<dbReference type="EMBL" id="JACCCC010000001">
    <property type="protein sequence ID" value="NYE49478.1"/>
    <property type="molecule type" value="Genomic_DNA"/>
</dbReference>
<name>A0A852TZX3_9ACTN</name>
<keyword evidence="1" id="KW-0472">Membrane</keyword>
<gene>
    <name evidence="2" type="ORF">HDA32_004598</name>
</gene>
<evidence type="ECO:0000313" key="2">
    <source>
        <dbReference type="EMBL" id="NYE49478.1"/>
    </source>
</evidence>
<sequence>MSGCCTPNDHDPTPGEERTGKIALVLILAISIATLATVGILVLG</sequence>
<proteinExistence type="predicted"/>
<dbReference type="RefSeq" id="WP_281370405.1">
    <property type="nucleotide sequence ID" value="NZ_BAAAYY010000046.1"/>
</dbReference>